<evidence type="ECO:0000313" key="11">
    <source>
        <dbReference type="EMBL" id="ORY36981.1"/>
    </source>
</evidence>
<evidence type="ECO:0000259" key="10">
    <source>
        <dbReference type="PROSITE" id="PS51847"/>
    </source>
</evidence>
<dbReference type="Proteomes" id="UP000193920">
    <property type="component" value="Unassembled WGS sequence"/>
</dbReference>
<evidence type="ECO:0000256" key="1">
    <source>
        <dbReference type="ARBA" id="ARBA00004370"/>
    </source>
</evidence>
<dbReference type="STRING" id="1754190.A0A1Y2BQG1"/>
<dbReference type="PROSITE" id="PS51847">
    <property type="entry name" value="SMP"/>
    <property type="match status" value="1"/>
</dbReference>
<evidence type="ECO:0000256" key="7">
    <source>
        <dbReference type="ARBA" id="ARBA00023121"/>
    </source>
</evidence>
<keyword evidence="7" id="KW-0446">Lipid-binding</keyword>
<evidence type="ECO:0000256" key="6">
    <source>
        <dbReference type="ARBA" id="ARBA00023055"/>
    </source>
</evidence>
<dbReference type="InterPro" id="IPR058825">
    <property type="entry name" value="MDM34_N"/>
</dbReference>
<evidence type="ECO:0000256" key="4">
    <source>
        <dbReference type="ARBA" id="ARBA00022692"/>
    </source>
</evidence>
<keyword evidence="8" id="KW-0496">Mitochondrion</keyword>
<evidence type="ECO:0000256" key="3">
    <source>
        <dbReference type="ARBA" id="ARBA00022452"/>
    </source>
</evidence>
<dbReference type="GO" id="GO:0007005">
    <property type="term" value="P:mitochondrion organization"/>
    <property type="evidence" value="ECO:0007669"/>
    <property type="project" value="InterPro"/>
</dbReference>
<keyword evidence="2" id="KW-0813">Transport</keyword>
<dbReference type="GO" id="GO:0032865">
    <property type="term" value="C:ERMES complex"/>
    <property type="evidence" value="ECO:0007669"/>
    <property type="project" value="InterPro"/>
</dbReference>
<proteinExistence type="predicted"/>
<keyword evidence="9" id="KW-0472">Membrane</keyword>
<evidence type="ECO:0000256" key="9">
    <source>
        <dbReference type="ARBA" id="ARBA00023136"/>
    </source>
</evidence>
<evidence type="ECO:0000256" key="2">
    <source>
        <dbReference type="ARBA" id="ARBA00022448"/>
    </source>
</evidence>
<dbReference type="Pfam" id="PF26545">
    <property type="entry name" value="Mdm34_N"/>
    <property type="match status" value="1"/>
</dbReference>
<dbReference type="InterPro" id="IPR031468">
    <property type="entry name" value="SMP_LBD"/>
</dbReference>
<dbReference type="CDD" id="cd21673">
    <property type="entry name" value="SMP_Mdm34"/>
    <property type="match status" value="1"/>
</dbReference>
<keyword evidence="4" id="KW-0812">Transmembrane</keyword>
<accession>A0A1Y2BQG1</accession>
<evidence type="ECO:0000256" key="8">
    <source>
        <dbReference type="ARBA" id="ARBA00023128"/>
    </source>
</evidence>
<dbReference type="GO" id="GO:0008289">
    <property type="term" value="F:lipid binding"/>
    <property type="evidence" value="ECO:0007669"/>
    <property type="project" value="UniProtKB-KW"/>
</dbReference>
<sequence length="152" mass="16726">MAFKFNWTTFDKSFIEEAQNKLTDALNKGIKTQMIGNIKVKELNMETKAPELEVMKIGDLSEEKFKGVFKIANQGDAFLVIQTIVQINPLVIPKQSISLSIGNGAVAANQSLPIPIKLRISNLKLSGIAVLGFSNKGVTFCFKNDPLENINV</sequence>
<feature type="non-terminal residue" evidence="11">
    <location>
        <position position="152"/>
    </location>
</feature>
<dbReference type="PANTHER" id="PTHR28185">
    <property type="entry name" value="MITOCHONDRIAL DISTRIBUTION AND MORPHOLOGY PROTEIN 34"/>
    <property type="match status" value="1"/>
</dbReference>
<evidence type="ECO:0000256" key="5">
    <source>
        <dbReference type="ARBA" id="ARBA00022787"/>
    </source>
</evidence>
<feature type="domain" description="SMP-LTD" evidence="10">
    <location>
        <begin position="1"/>
        <end position="152"/>
    </location>
</feature>
<comment type="subcellular location">
    <subcellularLocation>
        <location evidence="1">Membrane</location>
    </subcellularLocation>
</comment>
<dbReference type="OrthoDB" id="17927at2759"/>
<organism evidence="11 12">
    <name type="scientific">Neocallimastix californiae</name>
    <dbReference type="NCBI Taxonomy" id="1754190"/>
    <lineage>
        <taxon>Eukaryota</taxon>
        <taxon>Fungi</taxon>
        <taxon>Fungi incertae sedis</taxon>
        <taxon>Chytridiomycota</taxon>
        <taxon>Chytridiomycota incertae sedis</taxon>
        <taxon>Neocallimastigomycetes</taxon>
        <taxon>Neocallimastigales</taxon>
        <taxon>Neocallimastigaceae</taxon>
        <taxon>Neocallimastix</taxon>
    </lineage>
</organism>
<reference evidence="11 12" key="1">
    <citation type="submission" date="2016-08" db="EMBL/GenBank/DDBJ databases">
        <title>A Parts List for Fungal Cellulosomes Revealed by Comparative Genomics.</title>
        <authorList>
            <consortium name="DOE Joint Genome Institute"/>
            <person name="Haitjema C.H."/>
            <person name="Gilmore S.P."/>
            <person name="Henske J.K."/>
            <person name="Solomon K.V."/>
            <person name="De Groot R."/>
            <person name="Kuo A."/>
            <person name="Mondo S.J."/>
            <person name="Salamov A.A."/>
            <person name="Labutti K."/>
            <person name="Zhao Z."/>
            <person name="Chiniquy J."/>
            <person name="Barry K."/>
            <person name="Brewer H.M."/>
            <person name="Purvine S.O."/>
            <person name="Wright A.T."/>
            <person name="Boxma B."/>
            <person name="Van Alen T."/>
            <person name="Hackstein J.H."/>
            <person name="Baker S.E."/>
            <person name="Grigoriev I.V."/>
            <person name="O'Malley M.A."/>
        </authorList>
    </citation>
    <scope>NUCLEOTIDE SEQUENCE [LARGE SCALE GENOMIC DNA]</scope>
    <source>
        <strain evidence="11 12">G1</strain>
    </source>
</reference>
<name>A0A1Y2BQG1_9FUNG</name>
<dbReference type="PANTHER" id="PTHR28185:SF1">
    <property type="entry name" value="MITOCHONDRIAL DISTRIBUTION AND MORPHOLOGY PROTEIN 34"/>
    <property type="match status" value="1"/>
</dbReference>
<comment type="caution">
    <text evidence="11">The sequence shown here is derived from an EMBL/GenBank/DDBJ whole genome shotgun (WGS) entry which is preliminary data.</text>
</comment>
<keyword evidence="3" id="KW-1134">Transmembrane beta strand</keyword>
<dbReference type="GO" id="GO:0015914">
    <property type="term" value="P:phospholipid transport"/>
    <property type="evidence" value="ECO:0007669"/>
    <property type="project" value="TreeGrafter"/>
</dbReference>
<dbReference type="InterPro" id="IPR027536">
    <property type="entry name" value="MDM34"/>
</dbReference>
<keyword evidence="6" id="KW-0445">Lipid transport</keyword>
<keyword evidence="5" id="KW-1000">Mitochondrion outer membrane</keyword>
<gene>
    <name evidence="11" type="ORF">LY90DRAFT_342279</name>
</gene>
<dbReference type="AlphaFoldDB" id="A0A1Y2BQG1"/>
<dbReference type="GO" id="GO:1990456">
    <property type="term" value="P:mitochondrion-endoplasmic reticulum membrane tethering"/>
    <property type="evidence" value="ECO:0007669"/>
    <property type="project" value="TreeGrafter"/>
</dbReference>
<evidence type="ECO:0000313" key="12">
    <source>
        <dbReference type="Proteomes" id="UP000193920"/>
    </source>
</evidence>
<keyword evidence="12" id="KW-1185">Reference proteome</keyword>
<protein>
    <recommendedName>
        <fullName evidence="10">SMP-LTD domain-containing protein</fullName>
    </recommendedName>
</protein>
<dbReference type="EMBL" id="MCOG01000145">
    <property type="protein sequence ID" value="ORY36981.1"/>
    <property type="molecule type" value="Genomic_DNA"/>
</dbReference>